<comment type="similarity">
    <text evidence="9">Belongs to the pannexin family.</text>
</comment>
<dbReference type="Proteomes" id="UP001626550">
    <property type="component" value="Unassembled WGS sequence"/>
</dbReference>
<evidence type="ECO:0000256" key="8">
    <source>
        <dbReference type="ARBA" id="ARBA00023303"/>
    </source>
</evidence>
<feature type="compositionally biased region" description="Polar residues" evidence="10">
    <location>
        <begin position="326"/>
        <end position="335"/>
    </location>
</feature>
<keyword evidence="12" id="KW-1185">Reference proteome</keyword>
<keyword evidence="7 9" id="KW-0472">Membrane</keyword>
<keyword evidence="2 9" id="KW-0813">Transport</keyword>
<comment type="subcellular location">
    <subcellularLocation>
        <location evidence="1 9">Cell membrane</location>
        <topology evidence="1 9">Multi-pass membrane protein</topology>
    </subcellularLocation>
</comment>
<evidence type="ECO:0000256" key="3">
    <source>
        <dbReference type="ARBA" id="ARBA00022475"/>
    </source>
</evidence>
<keyword evidence="3" id="KW-1003">Cell membrane</keyword>
<accession>A0ABD2PJ78</accession>
<sequence>MLGLQLMMFYLPDVIWRSLTYNKLGINLNTLIQESLQARSAPSVSKRREMTNHVAESLRLVLFDHRNVKQGVWVDMKNQLGRLCGFLILSKRLGTWTVASYFLVKLVYIANAVGQLYLMRHFLGFDTTKISAFGFELARRIRLTDDWKNSLYFPRAAFCRVEIKLLGAENQYVALCALPVNLFNEKIYMFLWFWVAFVCTCTVISLPMWIWSLCLKSKRVGRLHHYFRIDDLNFDEHDMKLNPFHKNPHNKQHLGEFVDEFLRYDGCFILEIVNNHVGDVVTGEIVRLLWTAWVKEYAGRHDFRRDDWSVAQSLMAEKEATMSNFSPQSSLSRYPTLNRPRPSSVKSGVV</sequence>
<dbReference type="GO" id="GO:0034220">
    <property type="term" value="P:monoatomic ion transmembrane transport"/>
    <property type="evidence" value="ECO:0007669"/>
    <property type="project" value="UniProtKB-KW"/>
</dbReference>
<dbReference type="PANTHER" id="PTHR11893">
    <property type="entry name" value="INNEXIN"/>
    <property type="match status" value="1"/>
</dbReference>
<dbReference type="PROSITE" id="PS51013">
    <property type="entry name" value="PANNEXIN"/>
    <property type="match status" value="1"/>
</dbReference>
<feature type="region of interest" description="Disordered" evidence="10">
    <location>
        <begin position="326"/>
        <end position="350"/>
    </location>
</feature>
<evidence type="ECO:0000256" key="7">
    <source>
        <dbReference type="ARBA" id="ARBA00023136"/>
    </source>
</evidence>
<reference evidence="11 12" key="1">
    <citation type="submission" date="2024-11" db="EMBL/GenBank/DDBJ databases">
        <title>Adaptive evolution of stress response genes in parasites aligns with host niche diversity.</title>
        <authorList>
            <person name="Hahn C."/>
            <person name="Resl P."/>
        </authorList>
    </citation>
    <scope>NUCLEOTIDE SEQUENCE [LARGE SCALE GENOMIC DNA]</scope>
    <source>
        <strain evidence="11">EGGRZ-B1_66</strain>
        <tissue evidence="11">Body</tissue>
    </source>
</reference>
<evidence type="ECO:0000256" key="2">
    <source>
        <dbReference type="ARBA" id="ARBA00022448"/>
    </source>
</evidence>
<name>A0ABD2PJ78_9PLAT</name>
<dbReference type="PANTHER" id="PTHR11893:SF36">
    <property type="entry name" value="INNEXIN-5"/>
    <property type="match status" value="1"/>
</dbReference>
<comment type="caution">
    <text evidence="9">Lacks conserved residue(s) required for the propagation of feature annotation.</text>
</comment>
<dbReference type="Pfam" id="PF00876">
    <property type="entry name" value="Innexin"/>
    <property type="match status" value="1"/>
</dbReference>
<gene>
    <name evidence="11" type="primary">INX2_12</name>
    <name evidence="9" type="synonym">inx</name>
    <name evidence="11" type="ORF">Ciccas_013967</name>
</gene>
<evidence type="ECO:0000256" key="1">
    <source>
        <dbReference type="ARBA" id="ARBA00004651"/>
    </source>
</evidence>
<keyword evidence="8 9" id="KW-0407">Ion channel</keyword>
<dbReference type="GO" id="GO:0005921">
    <property type="term" value="C:gap junction"/>
    <property type="evidence" value="ECO:0007669"/>
    <property type="project" value="UniProtKB-UniRule"/>
</dbReference>
<evidence type="ECO:0000256" key="6">
    <source>
        <dbReference type="ARBA" id="ARBA00023065"/>
    </source>
</evidence>
<dbReference type="EMBL" id="JBJKFK010007160">
    <property type="protein sequence ID" value="KAL3307516.1"/>
    <property type="molecule type" value="Genomic_DNA"/>
</dbReference>
<dbReference type="AlphaFoldDB" id="A0ABD2PJ78"/>
<evidence type="ECO:0000256" key="5">
    <source>
        <dbReference type="ARBA" id="ARBA00022989"/>
    </source>
</evidence>
<feature type="transmembrane region" description="Helical" evidence="9">
    <location>
        <begin position="98"/>
        <end position="118"/>
    </location>
</feature>
<dbReference type="GO" id="GO:0005886">
    <property type="term" value="C:plasma membrane"/>
    <property type="evidence" value="ECO:0007669"/>
    <property type="project" value="UniProtKB-SubCell"/>
</dbReference>
<organism evidence="11 12">
    <name type="scientific">Cichlidogyrus casuarinus</name>
    <dbReference type="NCBI Taxonomy" id="1844966"/>
    <lineage>
        <taxon>Eukaryota</taxon>
        <taxon>Metazoa</taxon>
        <taxon>Spiralia</taxon>
        <taxon>Lophotrochozoa</taxon>
        <taxon>Platyhelminthes</taxon>
        <taxon>Monogenea</taxon>
        <taxon>Monopisthocotylea</taxon>
        <taxon>Dactylogyridea</taxon>
        <taxon>Ancyrocephalidae</taxon>
        <taxon>Cichlidogyrus</taxon>
    </lineage>
</organism>
<evidence type="ECO:0000313" key="12">
    <source>
        <dbReference type="Proteomes" id="UP001626550"/>
    </source>
</evidence>
<evidence type="ECO:0000256" key="10">
    <source>
        <dbReference type="SAM" id="MobiDB-lite"/>
    </source>
</evidence>
<evidence type="ECO:0000313" key="11">
    <source>
        <dbReference type="EMBL" id="KAL3307516.1"/>
    </source>
</evidence>
<keyword evidence="4 9" id="KW-0812">Transmembrane</keyword>
<proteinExistence type="inferred from homology"/>
<feature type="transmembrane region" description="Helical" evidence="9">
    <location>
        <begin position="191"/>
        <end position="215"/>
    </location>
</feature>
<evidence type="ECO:0000256" key="9">
    <source>
        <dbReference type="RuleBase" id="RU010713"/>
    </source>
</evidence>
<evidence type="ECO:0000256" key="4">
    <source>
        <dbReference type="ARBA" id="ARBA00022692"/>
    </source>
</evidence>
<dbReference type="InterPro" id="IPR000990">
    <property type="entry name" value="Innexin"/>
</dbReference>
<comment type="caution">
    <text evidence="11">The sequence shown here is derived from an EMBL/GenBank/DDBJ whole genome shotgun (WGS) entry which is preliminary data.</text>
</comment>
<dbReference type="PRINTS" id="PR01262">
    <property type="entry name" value="INNEXIN"/>
</dbReference>
<protein>
    <recommendedName>
        <fullName evidence="9">Innexin</fullName>
    </recommendedName>
</protein>
<keyword evidence="6 9" id="KW-0406">Ion transport</keyword>
<keyword evidence="5 9" id="KW-1133">Transmembrane helix</keyword>
<comment type="function">
    <text evidence="9">Structural component of the gap junctions.</text>
</comment>